<gene>
    <name evidence="1" type="ORF">ACF05T_22995</name>
</gene>
<keyword evidence="2" id="KW-1185">Reference proteome</keyword>
<dbReference type="RefSeq" id="WP_391936018.1">
    <property type="nucleotide sequence ID" value="NZ_JBIBSM010000012.1"/>
</dbReference>
<dbReference type="Proteomes" id="UP001603013">
    <property type="component" value="Unassembled WGS sequence"/>
</dbReference>
<reference evidence="1 2" key="1">
    <citation type="submission" date="2024-10" db="EMBL/GenBank/DDBJ databases">
        <title>The Natural Products Discovery Center: Release of the First 8490 Sequenced Strains for Exploring Actinobacteria Biosynthetic Diversity.</title>
        <authorList>
            <person name="Kalkreuter E."/>
            <person name="Kautsar S.A."/>
            <person name="Yang D."/>
            <person name="Bader C.D."/>
            <person name="Teijaro C.N."/>
            <person name="Fluegel L."/>
            <person name="Davis C.M."/>
            <person name="Simpson J.R."/>
            <person name="Lauterbach L."/>
            <person name="Steele A.D."/>
            <person name="Gui C."/>
            <person name="Meng S."/>
            <person name="Li G."/>
            <person name="Viehrig K."/>
            <person name="Ye F."/>
            <person name="Su P."/>
            <person name="Kiefer A.F."/>
            <person name="Nichols A."/>
            <person name="Cepeda A.J."/>
            <person name="Yan W."/>
            <person name="Fan B."/>
            <person name="Jiang Y."/>
            <person name="Adhikari A."/>
            <person name="Zheng C.-J."/>
            <person name="Schuster L."/>
            <person name="Cowan T.M."/>
            <person name="Smanski M.J."/>
            <person name="Chevrette M.G."/>
            <person name="De Carvalho L.P.S."/>
            <person name="Shen B."/>
        </authorList>
    </citation>
    <scope>NUCLEOTIDE SEQUENCE [LARGE SCALE GENOMIC DNA]</scope>
    <source>
        <strain evidence="1 2">NPDC015755</strain>
    </source>
</reference>
<sequence>MGWLEAGQRSAGRLGALSATAVKFVHAGAEGWSYRSISRGFDAEPRGLCRNVWLAPS</sequence>
<protein>
    <submittedName>
        <fullName evidence="1">Uncharacterized protein</fullName>
    </submittedName>
</protein>
<comment type="caution">
    <text evidence="1">The sequence shown here is derived from an EMBL/GenBank/DDBJ whole genome shotgun (WGS) entry which is preliminary data.</text>
</comment>
<name>A0ABW6YGS9_9ACTN</name>
<organism evidence="1 2">
    <name type="scientific">Streptomyces lateritius</name>
    <dbReference type="NCBI Taxonomy" id="67313"/>
    <lineage>
        <taxon>Bacteria</taxon>
        <taxon>Bacillati</taxon>
        <taxon>Actinomycetota</taxon>
        <taxon>Actinomycetes</taxon>
        <taxon>Kitasatosporales</taxon>
        <taxon>Streptomycetaceae</taxon>
        <taxon>Streptomyces</taxon>
    </lineage>
</organism>
<proteinExistence type="predicted"/>
<dbReference type="EMBL" id="JBIBSM010000012">
    <property type="protein sequence ID" value="MFF8278955.1"/>
    <property type="molecule type" value="Genomic_DNA"/>
</dbReference>
<accession>A0ABW6YGS9</accession>
<evidence type="ECO:0000313" key="1">
    <source>
        <dbReference type="EMBL" id="MFF8278955.1"/>
    </source>
</evidence>
<evidence type="ECO:0000313" key="2">
    <source>
        <dbReference type="Proteomes" id="UP001603013"/>
    </source>
</evidence>